<dbReference type="KEGG" id="pbl:PAAG_11031"/>
<evidence type="ECO:0000313" key="3">
    <source>
        <dbReference type="Proteomes" id="UP000002059"/>
    </source>
</evidence>
<feature type="region of interest" description="Disordered" evidence="1">
    <location>
        <begin position="1"/>
        <end position="87"/>
    </location>
</feature>
<accession>A0A0A2V6X4</accession>
<name>A0A0A2V6X4_PARBA</name>
<dbReference type="AlphaFoldDB" id="A0A0A2V6X4"/>
<evidence type="ECO:0000256" key="1">
    <source>
        <dbReference type="SAM" id="MobiDB-lite"/>
    </source>
</evidence>
<protein>
    <submittedName>
        <fullName evidence="2">Uncharacterized protein</fullName>
    </submittedName>
</protein>
<dbReference type="EMBL" id="KN293992">
    <property type="protein sequence ID" value="KGQ02082.1"/>
    <property type="molecule type" value="Genomic_DNA"/>
</dbReference>
<sequence>MEEFPSVPQPEASTAIVGQDKHGREENLEQNIYGEGNVYQACPQPDALQDNSPQIKQGASRPKPTIETASSNYSQKKHTNIRTRESEYYSAPSDVRIELVRSHRREEAELSEWLRPERSLSMRDPKPGRTVAGGNVCVHCQNGLYFDGLGVSI</sequence>
<gene>
    <name evidence="2" type="ORF">PAAG_11031</name>
</gene>
<dbReference type="VEuPathDB" id="FungiDB:PAAG_11031"/>
<dbReference type="RefSeq" id="XP_015703547.1">
    <property type="nucleotide sequence ID" value="XM_015846743.1"/>
</dbReference>
<dbReference type="GeneID" id="26970175"/>
<reference evidence="2 3" key="1">
    <citation type="journal article" date="2011" name="PLoS Genet.">
        <title>Comparative genomic analysis of human fungal pathogens causing paracoccidioidomycosis.</title>
        <authorList>
            <person name="Desjardins C.A."/>
            <person name="Champion M.D."/>
            <person name="Holder J.W."/>
            <person name="Muszewska A."/>
            <person name="Goldberg J."/>
            <person name="Bailao A.M."/>
            <person name="Brigido M.M."/>
            <person name="Ferreira M.E."/>
            <person name="Garcia A.M."/>
            <person name="Grynberg M."/>
            <person name="Gujja S."/>
            <person name="Heiman D.I."/>
            <person name="Henn M.R."/>
            <person name="Kodira C.D."/>
            <person name="Leon-Narvaez H."/>
            <person name="Longo L.V."/>
            <person name="Ma L.J."/>
            <person name="Malavazi I."/>
            <person name="Matsuo A.L."/>
            <person name="Morais F.V."/>
            <person name="Pereira M."/>
            <person name="Rodriguez-Brito S."/>
            <person name="Sakthikumar S."/>
            <person name="Salem-Izacc S.M."/>
            <person name="Sykes S.M."/>
            <person name="Teixeira M.M."/>
            <person name="Vallejo M.C."/>
            <person name="Walter M.E."/>
            <person name="Yandava C."/>
            <person name="Young S."/>
            <person name="Zeng Q."/>
            <person name="Zucker J."/>
            <person name="Felipe M.S."/>
            <person name="Goldman G.H."/>
            <person name="Haas B.J."/>
            <person name="McEwen J.G."/>
            <person name="Nino-Vega G."/>
            <person name="Puccia R."/>
            <person name="San-Blas G."/>
            <person name="Soares C.M."/>
            <person name="Birren B.W."/>
            <person name="Cuomo C.A."/>
        </authorList>
    </citation>
    <scope>NUCLEOTIDE SEQUENCE [LARGE SCALE GENOMIC DNA]</scope>
    <source>
        <strain evidence="3">ATCC MYA-826 / Pb01</strain>
    </source>
</reference>
<proteinExistence type="predicted"/>
<evidence type="ECO:0000313" key="2">
    <source>
        <dbReference type="EMBL" id="KGQ02082.1"/>
    </source>
</evidence>
<organism evidence="2 3">
    <name type="scientific">Paracoccidioides lutzii (strain ATCC MYA-826 / Pb01)</name>
    <name type="common">Paracoccidioides brasiliensis</name>
    <dbReference type="NCBI Taxonomy" id="502779"/>
    <lineage>
        <taxon>Eukaryota</taxon>
        <taxon>Fungi</taxon>
        <taxon>Dikarya</taxon>
        <taxon>Ascomycota</taxon>
        <taxon>Pezizomycotina</taxon>
        <taxon>Eurotiomycetes</taxon>
        <taxon>Eurotiomycetidae</taxon>
        <taxon>Onygenales</taxon>
        <taxon>Ajellomycetaceae</taxon>
        <taxon>Paracoccidioides</taxon>
    </lineage>
</organism>
<dbReference type="Proteomes" id="UP000002059">
    <property type="component" value="Partially assembled WGS sequence"/>
</dbReference>
<dbReference type="HOGENOM" id="CLU_1713848_0_0_1"/>
<keyword evidence="3" id="KW-1185">Reference proteome</keyword>